<gene>
    <name evidence="1" type="ORF">SAMN04488502_10643</name>
</gene>
<sequence>MEVFKDTLFAICQLPSAGALAMDASLLMKGPAGFCGMAPRG</sequence>
<organism evidence="1 2">
    <name type="scientific">Dendrosporobacter quercicolus</name>
    <dbReference type="NCBI Taxonomy" id="146817"/>
    <lineage>
        <taxon>Bacteria</taxon>
        <taxon>Bacillati</taxon>
        <taxon>Bacillota</taxon>
        <taxon>Negativicutes</taxon>
        <taxon>Selenomonadales</taxon>
        <taxon>Sporomusaceae</taxon>
        <taxon>Dendrosporobacter</taxon>
    </lineage>
</organism>
<proteinExistence type="predicted"/>
<dbReference type="STRING" id="146817.SAMN04488502_10643"/>
<dbReference type="EMBL" id="FNHB01000006">
    <property type="protein sequence ID" value="SDM62728.1"/>
    <property type="molecule type" value="Genomic_DNA"/>
</dbReference>
<evidence type="ECO:0000313" key="1">
    <source>
        <dbReference type="EMBL" id="SDM62728.1"/>
    </source>
</evidence>
<reference evidence="1 2" key="1">
    <citation type="submission" date="2016-10" db="EMBL/GenBank/DDBJ databases">
        <authorList>
            <person name="de Groot N.N."/>
        </authorList>
    </citation>
    <scope>NUCLEOTIDE SEQUENCE [LARGE SCALE GENOMIC DNA]</scope>
    <source>
        <strain evidence="1 2">DSM 1736</strain>
    </source>
</reference>
<protein>
    <submittedName>
        <fullName evidence="1">Uncharacterized protein</fullName>
    </submittedName>
</protein>
<keyword evidence="2" id="KW-1185">Reference proteome</keyword>
<accession>A0A1G9US27</accession>
<dbReference type="Proteomes" id="UP000214880">
    <property type="component" value="Unassembled WGS sequence"/>
</dbReference>
<evidence type="ECO:0000313" key="2">
    <source>
        <dbReference type="Proteomes" id="UP000214880"/>
    </source>
</evidence>
<name>A0A1G9US27_9FIRM</name>
<dbReference type="AlphaFoldDB" id="A0A1G9US27"/>